<dbReference type="KEGG" id="ali:AZOLI_2467"/>
<keyword evidence="3" id="KW-1185">Reference proteome</keyword>
<accession>G7Z9P5</accession>
<evidence type="ECO:0000313" key="2">
    <source>
        <dbReference type="EMBL" id="CBS87673.1"/>
    </source>
</evidence>
<gene>
    <name evidence="2" type="ordered locus">AZOLI_2467</name>
</gene>
<dbReference type="EMBL" id="FQ311868">
    <property type="protein sequence ID" value="CBS87673.1"/>
    <property type="molecule type" value="Genomic_DNA"/>
</dbReference>
<feature type="compositionally biased region" description="Basic residues" evidence="1">
    <location>
        <begin position="36"/>
        <end position="46"/>
    </location>
</feature>
<name>G7Z9P5_AZOL4</name>
<reference evidence="3" key="1">
    <citation type="journal article" date="2011" name="PLoS Genet.">
        <title>Azospirillum genomes reveal transition of bacteria from aquatic to terrestrial environments.</title>
        <authorList>
            <person name="Wisniewski-Dye F."/>
            <person name="Borziak K."/>
            <person name="Khalsa-Moyers G."/>
            <person name="Alexandre G."/>
            <person name="Sukharnikov L.O."/>
            <person name="Wuichet K."/>
            <person name="Hurst G.B."/>
            <person name="McDonald W.H."/>
            <person name="Robertson J.S."/>
            <person name="Barbe V."/>
            <person name="Calteau A."/>
            <person name="Rouy Z."/>
            <person name="Mangenot S."/>
            <person name="Prigent-Combaret C."/>
            <person name="Normand P."/>
            <person name="Boyer M."/>
            <person name="Siguier P."/>
            <person name="Dessaux Y."/>
            <person name="Elmerich C."/>
            <person name="Condemine G."/>
            <person name="Krishnen G."/>
            <person name="Kennedy I."/>
            <person name="Paterson A.H."/>
            <person name="Gonzalez V."/>
            <person name="Mavingui P."/>
            <person name="Zhulin I.B."/>
        </authorList>
    </citation>
    <scope>NUCLEOTIDE SEQUENCE [LARGE SCALE GENOMIC DNA]</scope>
    <source>
        <strain evidence="3">4B</strain>
    </source>
</reference>
<evidence type="ECO:0000256" key="1">
    <source>
        <dbReference type="SAM" id="MobiDB-lite"/>
    </source>
</evidence>
<sequence length="60" mass="6574">MSRMGWTPCRPGYSSGARAYATRVFLESPQTCLHSVHSRTRGRATHRGFGPSAAPGMHDQ</sequence>
<evidence type="ECO:0000313" key="3">
    <source>
        <dbReference type="Proteomes" id="UP000005667"/>
    </source>
</evidence>
<dbReference type="AlphaFoldDB" id="G7Z9P5"/>
<feature type="region of interest" description="Disordered" evidence="1">
    <location>
        <begin position="35"/>
        <end position="60"/>
    </location>
</feature>
<dbReference type="HOGENOM" id="CLU_2931207_0_0_5"/>
<dbReference type="STRING" id="862719.AZOLI_2467"/>
<protein>
    <submittedName>
        <fullName evidence="2">Uncharacterized protein</fullName>
    </submittedName>
</protein>
<organism evidence="2 3">
    <name type="scientific">Azospirillum lipoferum (strain 4B)</name>
    <dbReference type="NCBI Taxonomy" id="862719"/>
    <lineage>
        <taxon>Bacteria</taxon>
        <taxon>Pseudomonadati</taxon>
        <taxon>Pseudomonadota</taxon>
        <taxon>Alphaproteobacteria</taxon>
        <taxon>Rhodospirillales</taxon>
        <taxon>Azospirillaceae</taxon>
        <taxon>Azospirillum</taxon>
    </lineage>
</organism>
<proteinExistence type="predicted"/>
<dbReference type="Proteomes" id="UP000005667">
    <property type="component" value="Chromosome"/>
</dbReference>